<dbReference type="EMBL" id="KN832120">
    <property type="protein sequence ID" value="KIN93990.1"/>
    <property type="molecule type" value="Genomic_DNA"/>
</dbReference>
<protein>
    <submittedName>
        <fullName evidence="1">Uncharacterized protein</fullName>
    </submittedName>
</protein>
<evidence type="ECO:0000313" key="1">
    <source>
        <dbReference type="EMBL" id="KIN93990.1"/>
    </source>
</evidence>
<proteinExistence type="predicted"/>
<dbReference type="HOGENOM" id="CLU_001324_7_2_1"/>
<feature type="non-terminal residue" evidence="1">
    <location>
        <position position="1"/>
    </location>
</feature>
<organism evidence="1 2">
    <name type="scientific">Pisolithus tinctorius Marx 270</name>
    <dbReference type="NCBI Taxonomy" id="870435"/>
    <lineage>
        <taxon>Eukaryota</taxon>
        <taxon>Fungi</taxon>
        <taxon>Dikarya</taxon>
        <taxon>Basidiomycota</taxon>
        <taxon>Agaricomycotina</taxon>
        <taxon>Agaricomycetes</taxon>
        <taxon>Agaricomycetidae</taxon>
        <taxon>Boletales</taxon>
        <taxon>Sclerodermatineae</taxon>
        <taxon>Pisolithaceae</taxon>
        <taxon>Pisolithus</taxon>
    </lineage>
</organism>
<sequence length="84" mass="9941">VMDISMLPSGQLTPFNAYVALSRSWGHDTIWLLRDFDVQLFTQHPSEYLWNEDECLDKMDERMKQWWQMTKASGAVYKCLHAQT</sequence>
<evidence type="ECO:0000313" key="2">
    <source>
        <dbReference type="Proteomes" id="UP000054217"/>
    </source>
</evidence>
<accession>A0A0C3NDY5</accession>
<keyword evidence="2" id="KW-1185">Reference proteome</keyword>
<reference evidence="2" key="2">
    <citation type="submission" date="2015-01" db="EMBL/GenBank/DDBJ databases">
        <title>Evolutionary Origins and Diversification of the Mycorrhizal Mutualists.</title>
        <authorList>
            <consortium name="DOE Joint Genome Institute"/>
            <consortium name="Mycorrhizal Genomics Consortium"/>
            <person name="Kohler A."/>
            <person name="Kuo A."/>
            <person name="Nagy L.G."/>
            <person name="Floudas D."/>
            <person name="Copeland A."/>
            <person name="Barry K.W."/>
            <person name="Cichocki N."/>
            <person name="Veneault-Fourrey C."/>
            <person name="LaButti K."/>
            <person name="Lindquist E.A."/>
            <person name="Lipzen A."/>
            <person name="Lundell T."/>
            <person name="Morin E."/>
            <person name="Murat C."/>
            <person name="Riley R."/>
            <person name="Ohm R."/>
            <person name="Sun H."/>
            <person name="Tunlid A."/>
            <person name="Henrissat B."/>
            <person name="Grigoriev I.V."/>
            <person name="Hibbett D.S."/>
            <person name="Martin F."/>
        </authorList>
    </citation>
    <scope>NUCLEOTIDE SEQUENCE [LARGE SCALE GENOMIC DNA]</scope>
    <source>
        <strain evidence="2">Marx 270</strain>
    </source>
</reference>
<reference evidence="1 2" key="1">
    <citation type="submission" date="2014-04" db="EMBL/GenBank/DDBJ databases">
        <authorList>
            <consortium name="DOE Joint Genome Institute"/>
            <person name="Kuo A."/>
            <person name="Kohler A."/>
            <person name="Costa M.D."/>
            <person name="Nagy L.G."/>
            <person name="Floudas D."/>
            <person name="Copeland A."/>
            <person name="Barry K.W."/>
            <person name="Cichocki N."/>
            <person name="Veneault-Fourrey C."/>
            <person name="LaButti K."/>
            <person name="Lindquist E.A."/>
            <person name="Lipzen A."/>
            <person name="Lundell T."/>
            <person name="Morin E."/>
            <person name="Murat C."/>
            <person name="Sun H."/>
            <person name="Tunlid A."/>
            <person name="Henrissat B."/>
            <person name="Grigoriev I.V."/>
            <person name="Hibbett D.S."/>
            <person name="Martin F."/>
            <person name="Nordberg H.P."/>
            <person name="Cantor M.N."/>
            <person name="Hua S.X."/>
        </authorList>
    </citation>
    <scope>NUCLEOTIDE SEQUENCE [LARGE SCALE GENOMIC DNA]</scope>
    <source>
        <strain evidence="1 2">Marx 270</strain>
    </source>
</reference>
<name>A0A0C3NDY5_PISTI</name>
<dbReference type="InParanoid" id="A0A0C3NDY5"/>
<dbReference type="Proteomes" id="UP000054217">
    <property type="component" value="Unassembled WGS sequence"/>
</dbReference>
<dbReference type="OrthoDB" id="2986975at2759"/>
<dbReference type="AlphaFoldDB" id="A0A0C3NDY5"/>
<gene>
    <name evidence="1" type="ORF">M404DRAFT_169455</name>
</gene>